<gene>
    <name evidence="7" type="ORF">WICPIJ_000314</name>
</gene>
<comment type="subcellular location">
    <subcellularLocation>
        <location evidence="1">Membrane</location>
    </subcellularLocation>
</comment>
<reference evidence="7" key="2">
    <citation type="submission" date="2021-01" db="EMBL/GenBank/DDBJ databases">
        <authorList>
            <person name="Schikora-Tamarit M.A."/>
        </authorList>
    </citation>
    <scope>NUCLEOTIDE SEQUENCE</scope>
    <source>
        <strain evidence="7">CBS2887</strain>
    </source>
</reference>
<evidence type="ECO:0000256" key="5">
    <source>
        <dbReference type="SAM" id="Phobius"/>
    </source>
</evidence>
<comment type="caution">
    <text evidence="7">The sequence shown here is derived from an EMBL/GenBank/DDBJ whole genome shotgun (WGS) entry which is preliminary data.</text>
</comment>
<evidence type="ECO:0000256" key="2">
    <source>
        <dbReference type="ARBA" id="ARBA00022692"/>
    </source>
</evidence>
<proteinExistence type="predicted"/>
<accession>A0A9P8TS78</accession>
<keyword evidence="3 5" id="KW-1133">Transmembrane helix</keyword>
<name>A0A9P8TS78_WICPI</name>
<dbReference type="PANTHER" id="PTHR23241">
    <property type="entry name" value="LATE EMBRYOGENESIS ABUNDANT PLANTS LEA-RELATED"/>
    <property type="match status" value="1"/>
</dbReference>
<feature type="transmembrane region" description="Helical" evidence="5">
    <location>
        <begin position="123"/>
        <end position="146"/>
    </location>
</feature>
<dbReference type="Pfam" id="PF13664">
    <property type="entry name" value="DUF4149"/>
    <property type="match status" value="1"/>
</dbReference>
<dbReference type="GO" id="GO:0016020">
    <property type="term" value="C:membrane"/>
    <property type="evidence" value="ECO:0007669"/>
    <property type="project" value="UniProtKB-SubCell"/>
</dbReference>
<evidence type="ECO:0000256" key="4">
    <source>
        <dbReference type="ARBA" id="ARBA00023136"/>
    </source>
</evidence>
<dbReference type="AlphaFoldDB" id="A0A9P8TS78"/>
<evidence type="ECO:0000313" key="8">
    <source>
        <dbReference type="Proteomes" id="UP000774326"/>
    </source>
</evidence>
<dbReference type="OrthoDB" id="1641132at2759"/>
<organism evidence="7 8">
    <name type="scientific">Wickerhamomyces pijperi</name>
    <name type="common">Yeast</name>
    <name type="synonym">Pichia pijperi</name>
    <dbReference type="NCBI Taxonomy" id="599730"/>
    <lineage>
        <taxon>Eukaryota</taxon>
        <taxon>Fungi</taxon>
        <taxon>Dikarya</taxon>
        <taxon>Ascomycota</taxon>
        <taxon>Saccharomycotina</taxon>
        <taxon>Saccharomycetes</taxon>
        <taxon>Phaffomycetales</taxon>
        <taxon>Wickerhamomycetaceae</taxon>
        <taxon>Wickerhamomyces</taxon>
    </lineage>
</organism>
<evidence type="ECO:0000259" key="6">
    <source>
        <dbReference type="Pfam" id="PF13664"/>
    </source>
</evidence>
<feature type="transmembrane region" description="Helical" evidence="5">
    <location>
        <begin position="47"/>
        <end position="69"/>
    </location>
</feature>
<evidence type="ECO:0000256" key="3">
    <source>
        <dbReference type="ARBA" id="ARBA00022989"/>
    </source>
</evidence>
<evidence type="ECO:0000313" key="7">
    <source>
        <dbReference type="EMBL" id="KAH3688714.1"/>
    </source>
</evidence>
<evidence type="ECO:0000256" key="1">
    <source>
        <dbReference type="ARBA" id="ARBA00004370"/>
    </source>
</evidence>
<keyword evidence="8" id="KW-1185">Reference proteome</keyword>
<feature type="transmembrane region" description="Helical" evidence="5">
    <location>
        <begin position="75"/>
        <end position="93"/>
    </location>
</feature>
<feature type="transmembrane region" description="Helical" evidence="5">
    <location>
        <begin position="6"/>
        <end position="26"/>
    </location>
</feature>
<sequence>MSALKTTAHLLLYSLSFGGVTYYSYVASPIAFKSLPREQFSALQSHVFPQFFITQAIAPIFIGLTSPFALTTAGLSALAIGAVSGLANSIWLLPKTKALKEERLKYEEGSDEYKQLSKEFGKWHGVSLLFNLTWVLSVGGFGVGFAKNIAKIIPK</sequence>
<protein>
    <recommendedName>
        <fullName evidence="6">TMEM205-like domain-containing protein</fullName>
    </recommendedName>
</protein>
<dbReference type="Proteomes" id="UP000774326">
    <property type="component" value="Unassembled WGS sequence"/>
</dbReference>
<keyword evidence="4 5" id="KW-0472">Membrane</keyword>
<dbReference type="EMBL" id="JAEUBG010000192">
    <property type="protein sequence ID" value="KAH3688714.1"/>
    <property type="molecule type" value="Genomic_DNA"/>
</dbReference>
<reference evidence="7" key="1">
    <citation type="journal article" date="2021" name="Open Biol.">
        <title>Shared evolutionary footprints suggest mitochondrial oxidative damage underlies multiple complex I losses in fungi.</title>
        <authorList>
            <person name="Schikora-Tamarit M.A."/>
            <person name="Marcet-Houben M."/>
            <person name="Nosek J."/>
            <person name="Gabaldon T."/>
        </authorList>
    </citation>
    <scope>NUCLEOTIDE SEQUENCE</scope>
    <source>
        <strain evidence="7">CBS2887</strain>
    </source>
</reference>
<keyword evidence="2 5" id="KW-0812">Transmembrane</keyword>
<dbReference type="PANTHER" id="PTHR23241:SF102">
    <property type="entry name" value="LD23009P"/>
    <property type="match status" value="1"/>
</dbReference>
<dbReference type="InterPro" id="IPR025423">
    <property type="entry name" value="TMEM205-like"/>
</dbReference>
<feature type="domain" description="TMEM205-like" evidence="6">
    <location>
        <begin position="11"/>
        <end position="103"/>
    </location>
</feature>
<dbReference type="InterPro" id="IPR053009">
    <property type="entry name" value="Xanthocillin_Biosynth-Assoc"/>
</dbReference>